<evidence type="ECO:0000256" key="14">
    <source>
        <dbReference type="SAM" id="MobiDB-lite"/>
    </source>
</evidence>
<dbReference type="InterPro" id="IPR014729">
    <property type="entry name" value="Rossmann-like_a/b/a_fold"/>
</dbReference>
<dbReference type="GO" id="GO:0006529">
    <property type="term" value="P:asparagine biosynthetic process"/>
    <property type="evidence" value="ECO:0007669"/>
    <property type="project" value="UniProtKB-KW"/>
</dbReference>
<comment type="pathway">
    <text evidence="9">Amino-acid biosynthesis; L-asparagine biosynthesis.</text>
</comment>
<evidence type="ECO:0000256" key="10">
    <source>
        <dbReference type="PIRNR" id="PIRNR001589"/>
    </source>
</evidence>
<dbReference type="AlphaFoldDB" id="A0ABC8YDK4"/>
<dbReference type="GO" id="GO:0005524">
    <property type="term" value="F:ATP binding"/>
    <property type="evidence" value="ECO:0007669"/>
    <property type="project" value="UniProtKB-KW"/>
</dbReference>
<evidence type="ECO:0000256" key="6">
    <source>
        <dbReference type="ARBA" id="ARBA00022962"/>
    </source>
</evidence>
<evidence type="ECO:0000256" key="12">
    <source>
        <dbReference type="PIRSR" id="PIRSR001589-2"/>
    </source>
</evidence>
<dbReference type="FunFam" id="3.60.20.10:FF:000024">
    <property type="entry name" value="Asparagine synthetase [glutamine-hydrolyzing]"/>
    <property type="match status" value="1"/>
</dbReference>
<dbReference type="PIRSF" id="PIRSF001589">
    <property type="entry name" value="Asn_synthetase_glu-h"/>
    <property type="match status" value="1"/>
</dbReference>
<dbReference type="SUPFAM" id="SSF52402">
    <property type="entry name" value="Adenine nucleotide alpha hydrolases-like"/>
    <property type="match status" value="1"/>
</dbReference>
<evidence type="ECO:0000256" key="5">
    <source>
        <dbReference type="ARBA" id="ARBA00022888"/>
    </source>
</evidence>
<dbReference type="InterPro" id="IPR050795">
    <property type="entry name" value="Asn_Synthetase"/>
</dbReference>
<dbReference type="CDD" id="cd00712">
    <property type="entry name" value="AsnB"/>
    <property type="match status" value="1"/>
</dbReference>
<dbReference type="InterPro" id="IPR017932">
    <property type="entry name" value="GATase_2_dom"/>
</dbReference>
<feature type="binding site" evidence="12">
    <location>
        <position position="299"/>
    </location>
    <ligand>
        <name>ATP</name>
        <dbReference type="ChEBI" id="CHEBI:30616"/>
    </ligand>
</feature>
<accession>A0ABC8YDK4</accession>
<dbReference type="Pfam" id="PF13537">
    <property type="entry name" value="GATase_7"/>
    <property type="match status" value="1"/>
</dbReference>
<keyword evidence="1" id="KW-0436">Ligase</keyword>
<feature type="domain" description="Glutamine amidotransferase type-2" evidence="15">
    <location>
        <begin position="69"/>
        <end position="253"/>
    </location>
</feature>
<feature type="binding site" evidence="12">
    <location>
        <position position="335"/>
    </location>
    <ligand>
        <name>ATP</name>
        <dbReference type="ChEBI" id="CHEBI:30616"/>
    </ligand>
</feature>
<feature type="binding site" evidence="12">
    <location>
        <position position="166"/>
    </location>
    <ligand>
        <name>L-glutamine</name>
        <dbReference type="ChEBI" id="CHEBI:58359"/>
    </ligand>
</feature>
<dbReference type="InterPro" id="IPR006426">
    <property type="entry name" value="Asn_synth_AEB"/>
</dbReference>
<dbReference type="InterPro" id="IPR033738">
    <property type="entry name" value="AsnB_N"/>
</dbReference>
<dbReference type="NCBIfam" id="NF006949">
    <property type="entry name" value="PRK09431.1"/>
    <property type="match status" value="1"/>
</dbReference>
<feature type="site" description="Important for beta-aspartyl-AMP intermediate formation" evidence="13">
    <location>
        <position position="411"/>
    </location>
</feature>
<dbReference type="GO" id="GO:0004066">
    <property type="term" value="F:asparagine synthase (glutamine-hydrolyzing) activity"/>
    <property type="evidence" value="ECO:0007669"/>
    <property type="project" value="UniProtKB-EC"/>
</dbReference>
<comment type="function">
    <text evidence="8">Essential for nitrogen assimilation, distribution and remobilization within the plant via the phloem.</text>
</comment>
<dbReference type="SUPFAM" id="SSF56235">
    <property type="entry name" value="N-terminal nucleophile aminohydrolases (Ntn hydrolases)"/>
    <property type="match status" value="1"/>
</dbReference>
<proteinExistence type="predicted"/>
<sequence>MPRSRAPRPAIKRQPTPPWFPHPSSESAPPHRLALSRLPPSNTRARSFLSPPTTSARALGITKHQFTMCGIFAALGCADCSQAQRARVLACSRRLKHRGPDWSGLYQHEGNFLAQQRLAVVSPLSGDQPLYNEDRSVVVVANGEIYNHKKIRKQFTGKHAFTTGSDCEVIIPLYEEYGENFVDMLDGVFAFVLYDTRNNTYMAARDAIGVNPLYIGWGGDGSVWFSSEMKALNEDCVRFELFPPGHLYSSATAGFRRWYNPRWFLEQVPDTPYDPLVLRAAFEKAVIKRLMTDVPFGVLLSGGLDSSLVASVTKRHLVETEAAEKFGTELHSFVVGLEGSPDLKAAREVADYLGTIHHEFYFTVQDGIDAIEEVIYHDETYDVTTIRASTPMFLVARKIKSLGVKMVLSGEGSDELLGGYLYFHFAPNKEEFHKETCRKVKALHQYDCLRANKATSAWGLEVRVPFLDKEFIDVAMGMDPEWKMYDKDLGRIEKWVMRKAFDDEENPYLPKHILYRQKEQFSDGVGYSWIDGLKAFTEQQITDEMMSNAAKLYPYNTPVNKEAYYYRMIFERLFPQS</sequence>
<dbReference type="Gene3D" id="3.40.50.620">
    <property type="entry name" value="HUPs"/>
    <property type="match status" value="1"/>
</dbReference>
<feature type="active site" description="For GATase activity" evidence="11">
    <location>
        <position position="69"/>
    </location>
</feature>
<name>A0ABC8YDK4_9POAL</name>
<dbReference type="FunFam" id="3.40.50.620:FF:000055">
    <property type="entry name" value="Asparagine synthetase [glutamine-hydrolyzing]"/>
    <property type="match status" value="1"/>
</dbReference>
<evidence type="ECO:0000256" key="2">
    <source>
        <dbReference type="ARBA" id="ARBA00022605"/>
    </source>
</evidence>
<keyword evidence="2 11" id="KW-0028">Amino-acid biosynthesis</keyword>
<dbReference type="Proteomes" id="UP001497457">
    <property type="component" value="Chromosome 16b"/>
</dbReference>
<comment type="catalytic activity">
    <reaction evidence="7 10">
        <text>L-aspartate + L-glutamine + ATP + H2O = L-asparagine + L-glutamate + AMP + diphosphate + H(+)</text>
        <dbReference type="Rhea" id="RHEA:12228"/>
        <dbReference type="ChEBI" id="CHEBI:15377"/>
        <dbReference type="ChEBI" id="CHEBI:15378"/>
        <dbReference type="ChEBI" id="CHEBI:29985"/>
        <dbReference type="ChEBI" id="CHEBI:29991"/>
        <dbReference type="ChEBI" id="CHEBI:30616"/>
        <dbReference type="ChEBI" id="CHEBI:33019"/>
        <dbReference type="ChEBI" id="CHEBI:58048"/>
        <dbReference type="ChEBI" id="CHEBI:58359"/>
        <dbReference type="ChEBI" id="CHEBI:456215"/>
        <dbReference type="EC" id="6.3.5.4"/>
    </reaction>
</comment>
<feature type="binding site" evidence="12">
    <location>
        <begin position="409"/>
        <end position="410"/>
    </location>
    <ligand>
        <name>ATP</name>
        <dbReference type="ChEBI" id="CHEBI:30616"/>
    </ligand>
</feature>
<feature type="region of interest" description="Disordered" evidence="14">
    <location>
        <begin position="1"/>
        <end position="31"/>
    </location>
</feature>
<dbReference type="EMBL" id="OZ075126">
    <property type="protein sequence ID" value="CAL4938919.1"/>
    <property type="molecule type" value="Genomic_DNA"/>
</dbReference>
<evidence type="ECO:0000313" key="17">
    <source>
        <dbReference type="Proteomes" id="UP001497457"/>
    </source>
</evidence>
<evidence type="ECO:0000256" key="1">
    <source>
        <dbReference type="ARBA" id="ARBA00022598"/>
    </source>
</evidence>
<keyword evidence="17" id="KW-1185">Reference proteome</keyword>
<evidence type="ECO:0000256" key="9">
    <source>
        <dbReference type="ARBA" id="ARBA00060583"/>
    </source>
</evidence>
<keyword evidence="6 11" id="KW-0315">Glutamine amidotransferase</keyword>
<gene>
    <name evidence="16" type="ORF">URODEC1_LOCUS31560</name>
</gene>
<dbReference type="Gene3D" id="3.60.20.10">
    <property type="entry name" value="Glutamine Phosphoribosylpyrophosphate, subunit 1, domain 1"/>
    <property type="match status" value="1"/>
</dbReference>
<keyword evidence="4 10" id="KW-0067">ATP-binding</keyword>
<dbReference type="Pfam" id="PF00733">
    <property type="entry name" value="Asn_synthase"/>
    <property type="match status" value="1"/>
</dbReference>
<dbReference type="EC" id="6.3.5.4" evidence="10"/>
<evidence type="ECO:0000256" key="8">
    <source>
        <dbReference type="ARBA" id="ARBA00060016"/>
    </source>
</evidence>
<evidence type="ECO:0000256" key="3">
    <source>
        <dbReference type="ARBA" id="ARBA00022741"/>
    </source>
</evidence>
<evidence type="ECO:0000259" key="15">
    <source>
        <dbReference type="PROSITE" id="PS51278"/>
    </source>
</evidence>
<keyword evidence="3 10" id="KW-0547">Nucleotide-binding</keyword>
<evidence type="ECO:0000313" key="16">
    <source>
        <dbReference type="EMBL" id="CAL4938919.1"/>
    </source>
</evidence>
<keyword evidence="5 11" id="KW-0061">Asparagine biosynthesis</keyword>
<dbReference type="PANTHER" id="PTHR11772:SF16">
    <property type="entry name" value="ASPARAGINE SYNTHETASE [GLUTAMINE-HYDROLYZING] 1"/>
    <property type="match status" value="1"/>
</dbReference>
<evidence type="ECO:0000256" key="11">
    <source>
        <dbReference type="PIRSR" id="PIRSR001589-1"/>
    </source>
</evidence>
<evidence type="ECO:0000256" key="4">
    <source>
        <dbReference type="ARBA" id="ARBA00022840"/>
    </source>
</evidence>
<organism evidence="16 17">
    <name type="scientific">Urochloa decumbens</name>
    <dbReference type="NCBI Taxonomy" id="240449"/>
    <lineage>
        <taxon>Eukaryota</taxon>
        <taxon>Viridiplantae</taxon>
        <taxon>Streptophyta</taxon>
        <taxon>Embryophyta</taxon>
        <taxon>Tracheophyta</taxon>
        <taxon>Spermatophyta</taxon>
        <taxon>Magnoliopsida</taxon>
        <taxon>Liliopsida</taxon>
        <taxon>Poales</taxon>
        <taxon>Poaceae</taxon>
        <taxon>PACMAD clade</taxon>
        <taxon>Panicoideae</taxon>
        <taxon>Panicodae</taxon>
        <taxon>Paniceae</taxon>
        <taxon>Melinidinae</taxon>
        <taxon>Urochloa</taxon>
    </lineage>
</organism>
<reference evidence="16" key="1">
    <citation type="submission" date="2024-10" db="EMBL/GenBank/DDBJ databases">
        <authorList>
            <person name="Ryan C."/>
        </authorList>
    </citation>
    <scope>NUCLEOTIDE SEQUENCE [LARGE SCALE GENOMIC DNA]</scope>
</reference>
<dbReference type="CDD" id="cd01991">
    <property type="entry name" value="Asn_synthase_B_C"/>
    <property type="match status" value="1"/>
</dbReference>
<dbReference type="PROSITE" id="PS51278">
    <property type="entry name" value="GATASE_TYPE_2"/>
    <property type="match status" value="1"/>
</dbReference>
<dbReference type="GO" id="GO:0006950">
    <property type="term" value="P:response to stress"/>
    <property type="evidence" value="ECO:0007669"/>
    <property type="project" value="UniProtKB-ARBA"/>
</dbReference>
<evidence type="ECO:0000256" key="13">
    <source>
        <dbReference type="PIRSR" id="PIRSR001589-3"/>
    </source>
</evidence>
<protein>
    <recommendedName>
        <fullName evidence="10">Asparagine synthetase [glutamine-hydrolyzing]</fullName>
        <ecNumber evidence="10">6.3.5.4</ecNumber>
    </recommendedName>
</protein>
<dbReference type="InterPro" id="IPR001962">
    <property type="entry name" value="Asn_synthase"/>
</dbReference>
<dbReference type="InterPro" id="IPR029055">
    <property type="entry name" value="Ntn_hydrolases_N"/>
</dbReference>
<dbReference type="PANTHER" id="PTHR11772">
    <property type="entry name" value="ASPARAGINE SYNTHETASE"/>
    <property type="match status" value="1"/>
</dbReference>
<evidence type="ECO:0000256" key="7">
    <source>
        <dbReference type="ARBA" id="ARBA00048741"/>
    </source>
</evidence>